<dbReference type="RefSeq" id="WP_126377134.1">
    <property type="nucleotide sequence ID" value="NZ_AP017378.1"/>
</dbReference>
<keyword evidence="3" id="KW-1185">Reference proteome</keyword>
<protein>
    <recommendedName>
        <fullName evidence="1">DUF374 domain-containing protein</fullName>
    </recommendedName>
</protein>
<name>A0A2Z6AWP9_9BACT</name>
<dbReference type="EMBL" id="AP017378">
    <property type="protein sequence ID" value="BBD07674.1"/>
    <property type="molecule type" value="Genomic_DNA"/>
</dbReference>
<evidence type="ECO:0000313" key="3">
    <source>
        <dbReference type="Proteomes" id="UP000269883"/>
    </source>
</evidence>
<dbReference type="Pfam" id="PF04028">
    <property type="entry name" value="DUF374"/>
    <property type="match status" value="1"/>
</dbReference>
<proteinExistence type="predicted"/>
<dbReference type="AlphaFoldDB" id="A0A2Z6AWP9"/>
<sequence>MKISIDAIRFAPLIAGVFKAWLSTMRFDVPEKMTTILNQNKDGQPLVIALWHDELFSIAGYGCIHTTGLVGVVSPSKDGEFVATVMERLGQSTVRGSSSRGGVKALLKAKRLMEKENKMAVFAVDGPRGPRHEPKDGAIFLAQRAGAKIVPIRAYPARKKIFEKAWDKFQLPYPFTRCELVFGDPYEVTTEKLDASVLAKERERMKNKLNSLVPK</sequence>
<dbReference type="SUPFAM" id="SSF69593">
    <property type="entry name" value="Glycerol-3-phosphate (1)-acyltransferase"/>
    <property type="match status" value="1"/>
</dbReference>
<dbReference type="InterPro" id="IPR007172">
    <property type="entry name" value="DUF374"/>
</dbReference>
<gene>
    <name evidence="2" type="ORF">DFE_0948</name>
</gene>
<dbReference type="CDD" id="cd07983">
    <property type="entry name" value="LPLAT_DUF374-like"/>
    <property type="match status" value="1"/>
</dbReference>
<reference evidence="2 3" key="1">
    <citation type="journal article" date="2018" name="Sci. Adv.">
        <title>Multi-heme cytochromes provide a pathway for survival in energy-limited environments.</title>
        <authorList>
            <person name="Deng X."/>
            <person name="Dohmae N."/>
            <person name="Nealson K.H."/>
            <person name="Hashimoto K."/>
            <person name="Okamoto A."/>
        </authorList>
    </citation>
    <scope>NUCLEOTIDE SEQUENCE [LARGE SCALE GENOMIC DNA]</scope>
    <source>
        <strain evidence="2 3">IS5</strain>
    </source>
</reference>
<dbReference type="OrthoDB" id="9810508at2"/>
<dbReference type="KEGG" id="dfl:DFE_0948"/>
<dbReference type="Proteomes" id="UP000269883">
    <property type="component" value="Chromosome"/>
</dbReference>
<evidence type="ECO:0000259" key="1">
    <source>
        <dbReference type="Pfam" id="PF04028"/>
    </source>
</evidence>
<feature type="domain" description="DUF374" evidence="1">
    <location>
        <begin position="68"/>
        <end position="131"/>
    </location>
</feature>
<accession>A0A2Z6AWP9</accession>
<organism evidence="2 3">
    <name type="scientific">Desulfovibrio ferrophilus</name>
    <dbReference type="NCBI Taxonomy" id="241368"/>
    <lineage>
        <taxon>Bacteria</taxon>
        <taxon>Pseudomonadati</taxon>
        <taxon>Thermodesulfobacteriota</taxon>
        <taxon>Desulfovibrionia</taxon>
        <taxon>Desulfovibrionales</taxon>
        <taxon>Desulfovibrionaceae</taxon>
        <taxon>Desulfovibrio</taxon>
    </lineage>
</organism>
<evidence type="ECO:0000313" key="2">
    <source>
        <dbReference type="EMBL" id="BBD07674.1"/>
    </source>
</evidence>